<dbReference type="InterPro" id="IPR006179">
    <property type="entry name" value="5_nucleotidase/apyrase"/>
</dbReference>
<gene>
    <name evidence="3" type="ORF">AAND1436_LOCUS28591</name>
</gene>
<dbReference type="InterPro" id="IPR008334">
    <property type="entry name" value="5'-Nucleotdase_C"/>
</dbReference>
<proteinExistence type="inferred from homology"/>
<dbReference type="GO" id="GO:0009166">
    <property type="term" value="P:nucleotide catabolic process"/>
    <property type="evidence" value="ECO:0007669"/>
    <property type="project" value="InterPro"/>
</dbReference>
<dbReference type="PANTHER" id="PTHR11575:SF48">
    <property type="entry name" value="5'-NUCLEOTIDASE"/>
    <property type="match status" value="1"/>
</dbReference>
<dbReference type="PANTHER" id="PTHR11575">
    <property type="entry name" value="5'-NUCLEOTIDASE-RELATED"/>
    <property type="match status" value="1"/>
</dbReference>
<evidence type="ECO:0000256" key="1">
    <source>
        <dbReference type="ARBA" id="ARBA00006654"/>
    </source>
</evidence>
<dbReference type="SUPFAM" id="SSF55816">
    <property type="entry name" value="5'-nucleotidase (syn. UDP-sugar hydrolase), C-terminal domain"/>
    <property type="match status" value="1"/>
</dbReference>
<dbReference type="Pfam" id="PF02872">
    <property type="entry name" value="5_nucleotid_C"/>
    <property type="match status" value="1"/>
</dbReference>
<evidence type="ECO:0000259" key="2">
    <source>
        <dbReference type="Pfam" id="PF02872"/>
    </source>
</evidence>
<dbReference type="Gene3D" id="3.90.780.10">
    <property type="entry name" value="5'-Nucleotidase, C-terminal domain"/>
    <property type="match status" value="1"/>
</dbReference>
<name>A0A7S2DT10_9DINO</name>
<dbReference type="EMBL" id="HBGQ01059127">
    <property type="protein sequence ID" value="CAD9462992.1"/>
    <property type="molecule type" value="Transcribed_RNA"/>
</dbReference>
<evidence type="ECO:0000313" key="3">
    <source>
        <dbReference type="EMBL" id="CAD9462992.1"/>
    </source>
</evidence>
<comment type="similarity">
    <text evidence="1">Belongs to the 5'-nucleotidase family.</text>
</comment>
<reference evidence="3" key="1">
    <citation type="submission" date="2021-01" db="EMBL/GenBank/DDBJ databases">
        <authorList>
            <person name="Corre E."/>
            <person name="Pelletier E."/>
            <person name="Niang G."/>
            <person name="Scheremetjew M."/>
            <person name="Finn R."/>
            <person name="Kale V."/>
            <person name="Holt S."/>
            <person name="Cochrane G."/>
            <person name="Meng A."/>
            <person name="Brown T."/>
            <person name="Cohen L."/>
        </authorList>
    </citation>
    <scope>NUCLEOTIDE SEQUENCE</scope>
    <source>
        <strain evidence="3">CCMP2222</strain>
    </source>
</reference>
<dbReference type="InterPro" id="IPR036907">
    <property type="entry name" value="5'-Nucleotdase_C_sf"/>
</dbReference>
<dbReference type="AlphaFoldDB" id="A0A7S2DT10"/>
<protein>
    <recommendedName>
        <fullName evidence="2">5'-Nucleotidase C-terminal domain-containing protein</fullName>
    </recommendedName>
</protein>
<organism evidence="3">
    <name type="scientific">Alexandrium andersonii</name>
    <dbReference type="NCBI Taxonomy" id="327968"/>
    <lineage>
        <taxon>Eukaryota</taxon>
        <taxon>Sar</taxon>
        <taxon>Alveolata</taxon>
        <taxon>Dinophyceae</taxon>
        <taxon>Gonyaulacales</taxon>
        <taxon>Pyrocystaceae</taxon>
        <taxon>Alexandrium</taxon>
    </lineage>
</organism>
<dbReference type="GO" id="GO:0016787">
    <property type="term" value="F:hydrolase activity"/>
    <property type="evidence" value="ECO:0007669"/>
    <property type="project" value="InterPro"/>
</dbReference>
<feature type="domain" description="5'-Nucleotidase C-terminal" evidence="2">
    <location>
        <begin position="1"/>
        <end position="126"/>
    </location>
</feature>
<accession>A0A7S2DT10</accession>
<sequence length="174" mass="19159">MGDFFCDAVKEFHKVDVVLINGGSMRGNKVFEAGDLTKAIVTAMHPFGNQIVKIWATGKEIRQYINSQLDCYEDVCGNFVQVAGLKYSFNPIAPKGQRLVALTHTDGTIVTDDEKFTLGITDYMLSTSPLKHNKLFEMTTLNDAVPIVLALFAAVQKRGDSCIAPETDGRILKI</sequence>